<accession>X0X456</accession>
<dbReference type="AlphaFoldDB" id="X0X456"/>
<organism evidence="4">
    <name type="scientific">marine sediment metagenome</name>
    <dbReference type="NCBI Taxonomy" id="412755"/>
    <lineage>
        <taxon>unclassified sequences</taxon>
        <taxon>metagenomes</taxon>
        <taxon>ecological metagenomes</taxon>
    </lineage>
</organism>
<dbReference type="InterPro" id="IPR036413">
    <property type="entry name" value="YaeB-like_sf"/>
</dbReference>
<protein>
    <recommendedName>
        <fullName evidence="3">TsaA-like domain-containing protein</fullName>
    </recommendedName>
</protein>
<dbReference type="PROSITE" id="PS51668">
    <property type="entry name" value="TSAA_2"/>
    <property type="match status" value="1"/>
</dbReference>
<dbReference type="EMBL" id="BARS01049179">
    <property type="protein sequence ID" value="GAG30207.1"/>
    <property type="molecule type" value="Genomic_DNA"/>
</dbReference>
<dbReference type="Gene3D" id="2.40.30.70">
    <property type="entry name" value="YaeB-like"/>
    <property type="match status" value="1"/>
</dbReference>
<evidence type="ECO:0000313" key="4">
    <source>
        <dbReference type="EMBL" id="GAG30207.1"/>
    </source>
</evidence>
<dbReference type="SUPFAM" id="SSF118196">
    <property type="entry name" value="YaeB-like"/>
    <property type="match status" value="1"/>
</dbReference>
<comment type="similarity">
    <text evidence="2">Belongs to the tRNA methyltransferase O family.</text>
</comment>
<evidence type="ECO:0000259" key="3">
    <source>
        <dbReference type="PROSITE" id="PS51668"/>
    </source>
</evidence>
<evidence type="ECO:0000256" key="1">
    <source>
        <dbReference type="ARBA" id="ARBA00022691"/>
    </source>
</evidence>
<reference evidence="4" key="1">
    <citation type="journal article" date="2014" name="Front. Microbiol.">
        <title>High frequency of phylogenetically diverse reductive dehalogenase-homologous genes in deep subseafloor sedimentary metagenomes.</title>
        <authorList>
            <person name="Kawai M."/>
            <person name="Futagami T."/>
            <person name="Toyoda A."/>
            <person name="Takaki Y."/>
            <person name="Nishi S."/>
            <person name="Hori S."/>
            <person name="Arai W."/>
            <person name="Tsubouchi T."/>
            <person name="Morono Y."/>
            <person name="Uchiyama I."/>
            <person name="Ito T."/>
            <person name="Fujiyama A."/>
            <person name="Inagaki F."/>
            <person name="Takami H."/>
        </authorList>
    </citation>
    <scope>NUCLEOTIDE SEQUENCE</scope>
    <source>
        <strain evidence="4">Expedition CK06-06</strain>
    </source>
</reference>
<name>X0X456_9ZZZZ</name>
<proteinExistence type="inferred from homology"/>
<dbReference type="InterPro" id="IPR036414">
    <property type="entry name" value="YaeB_N_sf"/>
</dbReference>
<gene>
    <name evidence="4" type="ORF">S01H1_73589</name>
</gene>
<keyword evidence="1" id="KW-0949">S-adenosyl-L-methionine</keyword>
<sequence>VELLQRKGNMLKVKPIDVLDKTPLLDIKPYVPLFDQRENVKVGWLANKLK</sequence>
<comment type="caution">
    <text evidence="4">The sequence shown here is derived from an EMBL/GenBank/DDBJ whole genome shotgun (WGS) entry which is preliminary data.</text>
</comment>
<dbReference type="InterPro" id="IPR023370">
    <property type="entry name" value="TrmO-like_N"/>
</dbReference>
<feature type="non-terminal residue" evidence="4">
    <location>
        <position position="1"/>
    </location>
</feature>
<dbReference type="Pfam" id="PF01980">
    <property type="entry name" value="TrmO_N"/>
    <property type="match status" value="1"/>
</dbReference>
<evidence type="ECO:0000256" key="2">
    <source>
        <dbReference type="ARBA" id="ARBA00033753"/>
    </source>
</evidence>
<feature type="domain" description="TsaA-like" evidence="3">
    <location>
        <begin position="1"/>
        <end position="39"/>
    </location>
</feature>